<gene>
    <name evidence="4" type="ORF">N7509_012388</name>
</gene>
<sequence>MALHLSFPLLLACAFPIILAAPSSSAYLQTDTPTQFPTGNTDLEPLLLVPEAEGDTDGNPETGRLLSHNDAPQEPVIYGKDDSERQIAMCEAGFVRSCYAAVEAGNSDTSPPFTTDNLDTDPPFTLPSTGFLIATFAAFCILAMIRKSLGRKNAPQQEGKK</sequence>
<feature type="chain" id="PRO_5040899862" evidence="3">
    <location>
        <begin position="21"/>
        <end position="161"/>
    </location>
</feature>
<dbReference type="AlphaFoldDB" id="A0A9W9VFW7"/>
<feature type="region of interest" description="Disordered" evidence="1">
    <location>
        <begin position="54"/>
        <end position="75"/>
    </location>
</feature>
<evidence type="ECO:0000313" key="5">
    <source>
        <dbReference type="Proteomes" id="UP001147747"/>
    </source>
</evidence>
<name>A0A9W9VFW7_9EURO</name>
<organism evidence="4 5">
    <name type="scientific">Penicillium cosmopolitanum</name>
    <dbReference type="NCBI Taxonomy" id="1131564"/>
    <lineage>
        <taxon>Eukaryota</taxon>
        <taxon>Fungi</taxon>
        <taxon>Dikarya</taxon>
        <taxon>Ascomycota</taxon>
        <taxon>Pezizomycotina</taxon>
        <taxon>Eurotiomycetes</taxon>
        <taxon>Eurotiomycetidae</taxon>
        <taxon>Eurotiales</taxon>
        <taxon>Aspergillaceae</taxon>
        <taxon>Penicillium</taxon>
    </lineage>
</organism>
<keyword evidence="2" id="KW-0472">Membrane</keyword>
<dbReference type="Proteomes" id="UP001147747">
    <property type="component" value="Unassembled WGS sequence"/>
</dbReference>
<reference evidence="4" key="2">
    <citation type="journal article" date="2023" name="IMA Fungus">
        <title>Comparative genomic study of the Penicillium genus elucidates a diverse pangenome and 15 lateral gene transfer events.</title>
        <authorList>
            <person name="Petersen C."/>
            <person name="Sorensen T."/>
            <person name="Nielsen M.R."/>
            <person name="Sondergaard T.E."/>
            <person name="Sorensen J.L."/>
            <person name="Fitzpatrick D.A."/>
            <person name="Frisvad J.C."/>
            <person name="Nielsen K.L."/>
        </authorList>
    </citation>
    <scope>NUCLEOTIDE SEQUENCE</scope>
    <source>
        <strain evidence="4">IBT 29677</strain>
    </source>
</reference>
<feature type="transmembrane region" description="Helical" evidence="2">
    <location>
        <begin position="124"/>
        <end position="145"/>
    </location>
</feature>
<evidence type="ECO:0000256" key="2">
    <source>
        <dbReference type="SAM" id="Phobius"/>
    </source>
</evidence>
<evidence type="ECO:0000256" key="1">
    <source>
        <dbReference type="SAM" id="MobiDB-lite"/>
    </source>
</evidence>
<accession>A0A9W9VFW7</accession>
<protein>
    <submittedName>
        <fullName evidence="4">Uncharacterized protein</fullName>
    </submittedName>
</protein>
<keyword evidence="3" id="KW-0732">Signal</keyword>
<evidence type="ECO:0000313" key="4">
    <source>
        <dbReference type="EMBL" id="KAJ5379269.1"/>
    </source>
</evidence>
<keyword evidence="2" id="KW-0812">Transmembrane</keyword>
<dbReference type="EMBL" id="JAPZBU010000011">
    <property type="protein sequence ID" value="KAJ5379269.1"/>
    <property type="molecule type" value="Genomic_DNA"/>
</dbReference>
<comment type="caution">
    <text evidence="4">The sequence shown here is derived from an EMBL/GenBank/DDBJ whole genome shotgun (WGS) entry which is preliminary data.</text>
</comment>
<proteinExistence type="predicted"/>
<dbReference type="OrthoDB" id="4298066at2759"/>
<keyword evidence="2" id="KW-1133">Transmembrane helix</keyword>
<dbReference type="RefSeq" id="XP_056483055.1">
    <property type="nucleotide sequence ID" value="XM_056637025.1"/>
</dbReference>
<dbReference type="GeneID" id="81376005"/>
<feature type="signal peptide" evidence="3">
    <location>
        <begin position="1"/>
        <end position="20"/>
    </location>
</feature>
<keyword evidence="5" id="KW-1185">Reference proteome</keyword>
<reference evidence="4" key="1">
    <citation type="submission" date="2022-12" db="EMBL/GenBank/DDBJ databases">
        <authorList>
            <person name="Petersen C."/>
        </authorList>
    </citation>
    <scope>NUCLEOTIDE SEQUENCE</scope>
    <source>
        <strain evidence="4">IBT 29677</strain>
    </source>
</reference>
<evidence type="ECO:0000256" key="3">
    <source>
        <dbReference type="SAM" id="SignalP"/>
    </source>
</evidence>